<gene>
    <name evidence="4" type="ORF">FRY97_08490</name>
</gene>
<comment type="caution">
    <text evidence="4">The sequence shown here is derived from an EMBL/GenBank/DDBJ whole genome shotgun (WGS) entry which is preliminary data.</text>
</comment>
<evidence type="ECO:0000259" key="2">
    <source>
        <dbReference type="Pfam" id="PF07075"/>
    </source>
</evidence>
<dbReference type="PIRSF" id="PIRSF016719">
    <property type="entry name" value="UCP016719"/>
    <property type="match status" value="1"/>
</dbReference>
<dbReference type="Proteomes" id="UP000321580">
    <property type="component" value="Unassembled WGS sequence"/>
</dbReference>
<accession>A0A5C6RNK2</accession>
<protein>
    <submittedName>
        <fullName evidence="4">DUF1343 domain-containing protein</fullName>
    </submittedName>
</protein>
<keyword evidence="5" id="KW-1185">Reference proteome</keyword>
<keyword evidence="1" id="KW-0732">Signal</keyword>
<proteinExistence type="predicted"/>
<dbReference type="PANTHER" id="PTHR42915">
    <property type="entry name" value="HYPOTHETICAL 460 KDA PROTEIN IN FEUA-SIGW INTERGENIC REGION [PRECURSOR]"/>
    <property type="match status" value="1"/>
</dbReference>
<dbReference type="InterPro" id="IPR008302">
    <property type="entry name" value="NamZ"/>
</dbReference>
<feature type="chain" id="PRO_5022797287" evidence="1">
    <location>
        <begin position="26"/>
        <end position="401"/>
    </location>
</feature>
<feature type="domain" description="Peptidoglycan beta-N-acetylmuramidase NamZ N-terminal" evidence="2">
    <location>
        <begin position="53"/>
        <end position="251"/>
    </location>
</feature>
<dbReference type="EMBL" id="VOOR01000014">
    <property type="protein sequence ID" value="TXB63554.1"/>
    <property type="molecule type" value="Genomic_DNA"/>
</dbReference>
<dbReference type="PANTHER" id="PTHR42915:SF1">
    <property type="entry name" value="PEPTIDOGLYCAN BETA-N-ACETYLMURAMIDASE NAMZ"/>
    <property type="match status" value="1"/>
</dbReference>
<reference evidence="4 5" key="1">
    <citation type="submission" date="2019-08" db="EMBL/GenBank/DDBJ databases">
        <title>Genome of Phaeodactylibacter luteus.</title>
        <authorList>
            <person name="Bowman J.P."/>
        </authorList>
    </citation>
    <scope>NUCLEOTIDE SEQUENCE [LARGE SCALE GENOMIC DNA]</scope>
    <source>
        <strain evidence="4 5">KCTC 42180</strain>
    </source>
</reference>
<dbReference type="Gene3D" id="3.90.1150.140">
    <property type="match status" value="1"/>
</dbReference>
<dbReference type="GO" id="GO:0033922">
    <property type="term" value="F:peptidoglycan beta-N-acetylmuramidase activity"/>
    <property type="evidence" value="ECO:0007669"/>
    <property type="project" value="InterPro"/>
</dbReference>
<dbReference type="Pfam" id="PF20732">
    <property type="entry name" value="NamZ_C"/>
    <property type="match status" value="1"/>
</dbReference>
<evidence type="ECO:0000313" key="4">
    <source>
        <dbReference type="EMBL" id="TXB63554.1"/>
    </source>
</evidence>
<evidence type="ECO:0000259" key="3">
    <source>
        <dbReference type="Pfam" id="PF20732"/>
    </source>
</evidence>
<dbReference type="OrthoDB" id="9801061at2"/>
<sequence length="401" mass="43812">MITKSKSLFAFLWAALLGSSPNLGAQQDTAPALLTGAEQPALYLPLLQEAGPVALVVNQTSTVGHAHLVDTLLAMQVDIQTIFAPEHGFRGDADAGEKIADGKDPKTGLPIISLYGSNKKPKPEQLQGLGMVIFDIQDVGARFYTYISTMHYVMEACAEAGIPVLVLDRPNPNGHFVDGPLLDPSFQSFVGMHPVPVVHGMTIAEYAQMINGEGWLAGGATCKLHIVPCAGYTHQTAYELPVPPSPNLPNARSIYLYPSLCFFEGTNVSVGRGTPNQFQVIGHPDSRIGDYHFTPQPRYGARSPKHNGASCRGYSFVEVPPAEIREEGQLNLSYLIAFFEDWKGSPESFFLKTLFIDKLAGSDLLRKQILAGMSAREIRKTWAPGLEQFKPVRKKYLLYPE</sequence>
<dbReference type="Pfam" id="PF07075">
    <property type="entry name" value="NamZ_N"/>
    <property type="match status" value="1"/>
</dbReference>
<evidence type="ECO:0000256" key="1">
    <source>
        <dbReference type="SAM" id="SignalP"/>
    </source>
</evidence>
<name>A0A5C6RNK2_9BACT</name>
<dbReference type="InterPro" id="IPR048503">
    <property type="entry name" value="NamZ_C"/>
</dbReference>
<organism evidence="4 5">
    <name type="scientific">Phaeodactylibacter luteus</name>
    <dbReference type="NCBI Taxonomy" id="1564516"/>
    <lineage>
        <taxon>Bacteria</taxon>
        <taxon>Pseudomonadati</taxon>
        <taxon>Bacteroidota</taxon>
        <taxon>Saprospiria</taxon>
        <taxon>Saprospirales</taxon>
        <taxon>Haliscomenobacteraceae</taxon>
        <taxon>Phaeodactylibacter</taxon>
    </lineage>
</organism>
<dbReference type="RefSeq" id="WP_147167024.1">
    <property type="nucleotide sequence ID" value="NZ_VOOR01000014.1"/>
</dbReference>
<dbReference type="AlphaFoldDB" id="A0A5C6RNK2"/>
<dbReference type="InterPro" id="IPR048502">
    <property type="entry name" value="NamZ_N"/>
</dbReference>
<feature type="domain" description="Peptidoglycan beta-N-acetylmuramidase NamZ C-terminal" evidence="3">
    <location>
        <begin position="255"/>
        <end position="399"/>
    </location>
</feature>
<evidence type="ECO:0000313" key="5">
    <source>
        <dbReference type="Proteomes" id="UP000321580"/>
    </source>
</evidence>
<dbReference type="Gene3D" id="3.40.50.12170">
    <property type="entry name" value="Uncharacterised protein PF07075, DUF1343"/>
    <property type="match status" value="1"/>
</dbReference>
<feature type="signal peptide" evidence="1">
    <location>
        <begin position="1"/>
        <end position="25"/>
    </location>
</feature>